<organism evidence="1 2">
    <name type="scientific">Pseudonocardia oceani</name>
    <dbReference type="NCBI Taxonomy" id="2792013"/>
    <lineage>
        <taxon>Bacteria</taxon>
        <taxon>Bacillati</taxon>
        <taxon>Actinomycetota</taxon>
        <taxon>Actinomycetes</taxon>
        <taxon>Pseudonocardiales</taxon>
        <taxon>Pseudonocardiaceae</taxon>
        <taxon>Pseudonocardia</taxon>
    </lineage>
</organism>
<dbReference type="Proteomes" id="UP000694300">
    <property type="component" value="Unassembled WGS sequence"/>
</dbReference>
<dbReference type="RefSeq" id="WP_218591562.1">
    <property type="nucleotide sequence ID" value="NZ_JADQDE010000091.1"/>
</dbReference>
<evidence type="ECO:0000313" key="2">
    <source>
        <dbReference type="Proteomes" id="UP000694300"/>
    </source>
</evidence>
<accession>A0ABS6U294</accession>
<name>A0ABS6U294_9PSEU</name>
<protein>
    <submittedName>
        <fullName evidence="1">Uncharacterized protein</fullName>
    </submittedName>
</protein>
<evidence type="ECO:0000313" key="1">
    <source>
        <dbReference type="EMBL" id="MBW0126244.1"/>
    </source>
</evidence>
<gene>
    <name evidence="1" type="ORF">I4I82_00845</name>
</gene>
<sequence>MPGTAHLRASDEPEYVRSPAATYVSIQGPGSPGTEEFYRKKALIGDIAREVEGGGRPTT</sequence>
<keyword evidence="2" id="KW-1185">Reference proteome</keyword>
<comment type="caution">
    <text evidence="1">The sequence shown here is derived from an EMBL/GenBank/DDBJ whole genome shotgun (WGS) entry which is preliminary data.</text>
</comment>
<reference evidence="1 2" key="1">
    <citation type="submission" date="2020-11" db="EMBL/GenBank/DDBJ databases">
        <title>Pseudonocardia abyssalis sp. nov. and Pseudonocardia oceani sp. nov., description and phylogenomic analysis of two novel actinomycetes isolated from the deep Southern Ocean.</title>
        <authorList>
            <person name="Parra J."/>
        </authorList>
    </citation>
    <scope>NUCLEOTIDE SEQUENCE [LARGE SCALE GENOMIC DNA]</scope>
    <source>
        <strain evidence="2">KRD185</strain>
    </source>
</reference>
<dbReference type="EMBL" id="JADQDF010000001">
    <property type="protein sequence ID" value="MBW0126244.1"/>
    <property type="molecule type" value="Genomic_DNA"/>
</dbReference>
<proteinExistence type="predicted"/>